<dbReference type="InterPro" id="IPR028119">
    <property type="entry name" value="Snapin/Pallidin/Snn1"/>
</dbReference>
<feature type="region of interest" description="Disordered" evidence="5">
    <location>
        <begin position="190"/>
        <end position="222"/>
    </location>
</feature>
<dbReference type="GO" id="GO:0031083">
    <property type="term" value="C:BLOC-1 complex"/>
    <property type="evidence" value="ECO:0000318"/>
    <property type="project" value="GO_Central"/>
</dbReference>
<dbReference type="AlphaFoldDB" id="A0A8I3MEQ2"/>
<dbReference type="Pfam" id="PF14712">
    <property type="entry name" value="Snapin_Pallidin"/>
    <property type="match status" value="1"/>
</dbReference>
<evidence type="ECO:0000256" key="5">
    <source>
        <dbReference type="SAM" id="MobiDB-lite"/>
    </source>
</evidence>
<evidence type="ECO:0000313" key="6">
    <source>
        <dbReference type="Ensembl" id="ENSCAFP00845002444.1"/>
    </source>
</evidence>
<gene>
    <name evidence="6" type="primary">SNAPIN</name>
</gene>
<keyword evidence="7" id="KW-1185">Reference proteome</keyword>
<evidence type="ECO:0000256" key="1">
    <source>
        <dbReference type="ARBA" id="ARBA00006111"/>
    </source>
</evidence>
<dbReference type="GO" id="GO:0016079">
    <property type="term" value="P:synaptic vesicle exocytosis"/>
    <property type="evidence" value="ECO:0000318"/>
    <property type="project" value="GO_Central"/>
</dbReference>
<accession>A0A8I3MEQ2</accession>
<dbReference type="Proteomes" id="UP000805418">
    <property type="component" value="Chromosome 7"/>
</dbReference>
<protein>
    <recommendedName>
        <fullName evidence="3">Biogenesis of lysosome-related organelles complex 1 subunit 7</fullName>
    </recommendedName>
</protein>
<reference evidence="6" key="3">
    <citation type="submission" date="2025-09" db="UniProtKB">
        <authorList>
            <consortium name="Ensembl"/>
        </authorList>
    </citation>
    <scope>IDENTIFICATION</scope>
    <source>
        <strain evidence="6">Boxer</strain>
    </source>
</reference>
<dbReference type="OrthoDB" id="5399166at2759"/>
<dbReference type="InterPro" id="IPR017246">
    <property type="entry name" value="Snapin"/>
</dbReference>
<feature type="region of interest" description="Disordered" evidence="5">
    <location>
        <begin position="1"/>
        <end position="49"/>
    </location>
</feature>
<dbReference type="GO" id="GO:0032418">
    <property type="term" value="P:lysosome localization"/>
    <property type="evidence" value="ECO:0000318"/>
    <property type="project" value="GO_Central"/>
</dbReference>
<dbReference type="GO" id="GO:0008021">
    <property type="term" value="C:synaptic vesicle"/>
    <property type="evidence" value="ECO:0000318"/>
    <property type="project" value="GO_Central"/>
</dbReference>
<organism evidence="6 7">
    <name type="scientific">Canis lupus familiaris</name>
    <name type="common">Dog</name>
    <name type="synonym">Canis familiaris</name>
    <dbReference type="NCBI Taxonomy" id="9615"/>
    <lineage>
        <taxon>Eukaryota</taxon>
        <taxon>Metazoa</taxon>
        <taxon>Chordata</taxon>
        <taxon>Craniata</taxon>
        <taxon>Vertebrata</taxon>
        <taxon>Euteleostomi</taxon>
        <taxon>Mammalia</taxon>
        <taxon>Eutheria</taxon>
        <taxon>Laurasiatheria</taxon>
        <taxon>Carnivora</taxon>
        <taxon>Caniformia</taxon>
        <taxon>Canidae</taxon>
        <taxon>Canis</taxon>
    </lineage>
</organism>
<feature type="coiled-coil region" evidence="4">
    <location>
        <begin position="295"/>
        <end position="329"/>
    </location>
</feature>
<dbReference type="PANTHER" id="PTHR31305">
    <property type="entry name" value="SNARE-ASSOCIATED PROTEIN SNAPIN"/>
    <property type="match status" value="1"/>
</dbReference>
<feature type="region of interest" description="Disordered" evidence="5">
    <location>
        <begin position="88"/>
        <end position="135"/>
    </location>
</feature>
<dbReference type="GO" id="GO:0006886">
    <property type="term" value="P:intracellular protein transport"/>
    <property type="evidence" value="ECO:0007669"/>
    <property type="project" value="InterPro"/>
</dbReference>
<evidence type="ECO:0000313" key="7">
    <source>
        <dbReference type="Proteomes" id="UP000805418"/>
    </source>
</evidence>
<comment type="similarity">
    <text evidence="1">Belongs to the SNAPIN family.</text>
</comment>
<dbReference type="GO" id="GO:0030141">
    <property type="term" value="C:secretory granule"/>
    <property type="evidence" value="ECO:0000318"/>
    <property type="project" value="GO_Central"/>
</dbReference>
<sequence length="346" mass="37126">MTVTEREREEETQAEGEAGSMHREPDVGLDPGSPGSRPGPKAGAKPLRHPGIPFSGSFAININFTSVRCQNALFSKLQTQLFFFFFKPRSGGPGPRPRPRRRGFPEVPRPRPAGSSPAPPGGALQRNSSSRRPARQFPAEGLLVMAAAGSAAVSGAGTPVAGPAGRDLFAEGLLEFLRPAVQQLDSHVHAVRSETEGRGGAAPRVVRGRGRGGPEAAGPASEGAVGLAGRRAWWRRLPALGETLGSGLSSVGLVPLRRESQVELREQIDNLATELCRINEDQKVALDLDPYVKKLLNARRRVVLVNNILQNAQERLRRLNHSVAKETARRRAMLDSGLYPPGSPSK</sequence>
<dbReference type="Reactome" id="R-CFA-432722">
    <property type="pathway name" value="Golgi Associated Vesicle Biogenesis"/>
</dbReference>
<feature type="compositionally biased region" description="Basic and acidic residues" evidence="5">
    <location>
        <begin position="1"/>
        <end position="11"/>
    </location>
</feature>
<dbReference type="Ensembl" id="ENSCAFT00845003062.1">
    <property type="protein sequence ID" value="ENSCAFP00845002444.1"/>
    <property type="gene ID" value="ENSCAFG00845001748.1"/>
</dbReference>
<dbReference type="PANTHER" id="PTHR31305:SF2">
    <property type="entry name" value="SNARE-ASSOCIATED PROTEIN SNAPIN"/>
    <property type="match status" value="1"/>
</dbReference>
<dbReference type="GO" id="GO:0007040">
    <property type="term" value="P:lysosome organization"/>
    <property type="evidence" value="ECO:0000318"/>
    <property type="project" value="GO_Central"/>
</dbReference>
<name>A0A8I3MEQ2_CANLF</name>
<proteinExistence type="inferred from homology"/>
<dbReference type="GO" id="GO:0008333">
    <property type="term" value="P:endosome to lysosome transport"/>
    <property type="evidence" value="ECO:0000318"/>
    <property type="project" value="GO_Central"/>
</dbReference>
<evidence type="ECO:0000256" key="2">
    <source>
        <dbReference type="ARBA" id="ARBA00023054"/>
    </source>
</evidence>
<dbReference type="GeneTree" id="ENSGT00390000008274"/>
<reference evidence="6" key="2">
    <citation type="submission" date="2025-08" db="UniProtKB">
        <authorList>
            <consortium name="Ensembl"/>
        </authorList>
    </citation>
    <scope>IDENTIFICATION</scope>
    <source>
        <strain evidence="6">Boxer</strain>
    </source>
</reference>
<evidence type="ECO:0000256" key="4">
    <source>
        <dbReference type="SAM" id="Coils"/>
    </source>
</evidence>
<dbReference type="GO" id="GO:0000149">
    <property type="term" value="F:SNARE binding"/>
    <property type="evidence" value="ECO:0000318"/>
    <property type="project" value="GO_Central"/>
</dbReference>
<reference evidence="6" key="1">
    <citation type="submission" date="2020-03" db="EMBL/GenBank/DDBJ databases">
        <title>Long-read based genome assembly of a Labrador retriever dog.</title>
        <authorList>
            <person name="Eory L."/>
            <person name="Zhang W."/>
            <person name="Schoenebeck J."/>
        </authorList>
    </citation>
    <scope>NUCLEOTIDE SEQUENCE [LARGE SCALE GENOMIC DNA]</scope>
    <source>
        <strain evidence="6">Labrador retriever</strain>
    </source>
</reference>
<keyword evidence="2 4" id="KW-0175">Coiled coil</keyword>
<dbReference type="GO" id="GO:0048489">
    <property type="term" value="P:synaptic vesicle transport"/>
    <property type="evidence" value="ECO:0000318"/>
    <property type="project" value="GO_Central"/>
</dbReference>
<evidence type="ECO:0000256" key="3">
    <source>
        <dbReference type="ARBA" id="ARBA00033330"/>
    </source>
</evidence>